<evidence type="ECO:0000256" key="1">
    <source>
        <dbReference type="ARBA" id="ARBA00004651"/>
    </source>
</evidence>
<dbReference type="GO" id="GO:1903785">
    <property type="term" value="P:L-valine transmembrane transport"/>
    <property type="evidence" value="ECO:0007669"/>
    <property type="project" value="TreeGrafter"/>
</dbReference>
<dbReference type="PANTHER" id="PTHR34979">
    <property type="entry name" value="INNER MEMBRANE PROTEIN YGAZ"/>
    <property type="match status" value="1"/>
</dbReference>
<feature type="transmembrane region" description="Helical" evidence="8">
    <location>
        <begin position="128"/>
        <end position="148"/>
    </location>
</feature>
<gene>
    <name evidence="9" type="ORF">E0D97_06715</name>
</gene>
<sequence>MTVNREIRDGFRAALPVLFAAAPFGMLFGALAVDNGFTVFEAVLMSATVYAGASQMVGIDLFGDRIAPWLIVLSIFAVNFRHVLYSAVVGRQIRHWSKAQRYVGFFFLIDPQFAESEKRVESGRPLTFLWYMSAAIPVYVAWVLEGWIGAVFGKLVSDPAAYGIDFLLPIYFLGLVAGFRRRANWLPVVIVSGLVSVGAYAVVGSPWHVSIGAIAGVLAAAAIGTQPNRKPVV</sequence>
<reference evidence="9 10" key="1">
    <citation type="journal article" date="2015" name="Antonie Van Leeuwenhoek">
        <title>Oricola cellulosilytica gen. nov., sp. nov., a cellulose-degrading bacterium of the family Phyllobacteriaceae isolated from surface seashore water, and emended descriptions of Mesorhizobium loti and Phyllobacterium myrsinacearum.</title>
        <authorList>
            <person name="Hameed A."/>
            <person name="Shahina M."/>
            <person name="Lai W.A."/>
            <person name="Lin S.Y."/>
            <person name="Young L.S."/>
            <person name="Liu Y.C."/>
            <person name="Hsu Y.H."/>
            <person name="Young C.C."/>
        </authorList>
    </citation>
    <scope>NUCLEOTIDE SEQUENCE [LARGE SCALE GENOMIC DNA]</scope>
    <source>
        <strain evidence="9 10">KCTC 52183</strain>
    </source>
</reference>
<feature type="transmembrane region" description="Helical" evidence="8">
    <location>
        <begin position="160"/>
        <end position="178"/>
    </location>
</feature>
<feature type="transmembrane region" description="Helical" evidence="8">
    <location>
        <begin position="66"/>
        <end position="88"/>
    </location>
</feature>
<dbReference type="RefSeq" id="WP_131567087.1">
    <property type="nucleotide sequence ID" value="NZ_JAINFK010000004.1"/>
</dbReference>
<organism evidence="9 10">
    <name type="scientific">Oricola cellulosilytica</name>
    <dbReference type="NCBI Taxonomy" id="1429082"/>
    <lineage>
        <taxon>Bacteria</taxon>
        <taxon>Pseudomonadati</taxon>
        <taxon>Pseudomonadota</taxon>
        <taxon>Alphaproteobacteria</taxon>
        <taxon>Hyphomicrobiales</taxon>
        <taxon>Ahrensiaceae</taxon>
        <taxon>Oricola</taxon>
    </lineage>
</organism>
<dbReference type="PANTHER" id="PTHR34979:SF1">
    <property type="entry name" value="INNER MEMBRANE PROTEIN YGAZ"/>
    <property type="match status" value="1"/>
</dbReference>
<evidence type="ECO:0000313" key="9">
    <source>
        <dbReference type="EMBL" id="TCD15229.1"/>
    </source>
</evidence>
<comment type="caution">
    <text evidence="9">The sequence shown here is derived from an EMBL/GenBank/DDBJ whole genome shotgun (WGS) entry which is preliminary data.</text>
</comment>
<keyword evidence="5 8" id="KW-0812">Transmembrane</keyword>
<dbReference type="AlphaFoldDB" id="A0A4R0PF69"/>
<keyword evidence="6 8" id="KW-1133">Transmembrane helix</keyword>
<evidence type="ECO:0000256" key="3">
    <source>
        <dbReference type="ARBA" id="ARBA00022448"/>
    </source>
</evidence>
<comment type="similarity">
    <text evidence="2">Belongs to the AzlC family.</text>
</comment>
<evidence type="ECO:0000256" key="4">
    <source>
        <dbReference type="ARBA" id="ARBA00022475"/>
    </source>
</evidence>
<dbReference type="OrthoDB" id="3579489at2"/>
<evidence type="ECO:0000256" key="8">
    <source>
        <dbReference type="SAM" id="Phobius"/>
    </source>
</evidence>
<dbReference type="EMBL" id="SJST01000002">
    <property type="protein sequence ID" value="TCD15229.1"/>
    <property type="molecule type" value="Genomic_DNA"/>
</dbReference>
<comment type="subcellular location">
    <subcellularLocation>
        <location evidence="1">Cell membrane</location>
        <topology evidence="1">Multi-pass membrane protein</topology>
    </subcellularLocation>
</comment>
<keyword evidence="7 8" id="KW-0472">Membrane</keyword>
<evidence type="ECO:0000313" key="10">
    <source>
        <dbReference type="Proteomes" id="UP000291301"/>
    </source>
</evidence>
<feature type="transmembrane region" description="Helical" evidence="8">
    <location>
        <begin position="185"/>
        <end position="203"/>
    </location>
</feature>
<dbReference type="Proteomes" id="UP000291301">
    <property type="component" value="Unassembled WGS sequence"/>
</dbReference>
<evidence type="ECO:0000256" key="7">
    <source>
        <dbReference type="ARBA" id="ARBA00023136"/>
    </source>
</evidence>
<keyword evidence="3" id="KW-0813">Transport</keyword>
<accession>A0A4R0PF69</accession>
<evidence type="ECO:0000256" key="6">
    <source>
        <dbReference type="ARBA" id="ARBA00022989"/>
    </source>
</evidence>
<feature type="transmembrane region" description="Helical" evidence="8">
    <location>
        <begin position="209"/>
        <end position="225"/>
    </location>
</feature>
<dbReference type="GO" id="GO:0005886">
    <property type="term" value="C:plasma membrane"/>
    <property type="evidence" value="ECO:0007669"/>
    <property type="project" value="UniProtKB-SubCell"/>
</dbReference>
<dbReference type="InterPro" id="IPR011606">
    <property type="entry name" value="Brnchd-chn_aa_trnsp_permease"/>
</dbReference>
<keyword evidence="4" id="KW-1003">Cell membrane</keyword>
<name>A0A4R0PF69_9HYPH</name>
<protein>
    <submittedName>
        <fullName evidence="9">Branched-chain amino acid ABC transporter permease</fullName>
    </submittedName>
</protein>
<dbReference type="Pfam" id="PF03591">
    <property type="entry name" value="AzlC"/>
    <property type="match status" value="1"/>
</dbReference>
<keyword evidence="10" id="KW-1185">Reference proteome</keyword>
<evidence type="ECO:0000256" key="2">
    <source>
        <dbReference type="ARBA" id="ARBA00010735"/>
    </source>
</evidence>
<proteinExistence type="inferred from homology"/>
<evidence type="ECO:0000256" key="5">
    <source>
        <dbReference type="ARBA" id="ARBA00022692"/>
    </source>
</evidence>